<protein>
    <recommendedName>
        <fullName evidence="3">HTH CENPB-type domain-containing protein</fullName>
    </recommendedName>
</protein>
<reference evidence="1 2" key="1">
    <citation type="journal article" date="2018" name="Nat. Ecol. Evol.">
        <title>Pezizomycetes genomes reveal the molecular basis of ectomycorrhizal truffle lifestyle.</title>
        <authorList>
            <person name="Murat C."/>
            <person name="Payen T."/>
            <person name="Noel B."/>
            <person name="Kuo A."/>
            <person name="Morin E."/>
            <person name="Chen J."/>
            <person name="Kohler A."/>
            <person name="Krizsan K."/>
            <person name="Balestrini R."/>
            <person name="Da Silva C."/>
            <person name="Montanini B."/>
            <person name="Hainaut M."/>
            <person name="Levati E."/>
            <person name="Barry K.W."/>
            <person name="Belfiori B."/>
            <person name="Cichocki N."/>
            <person name="Clum A."/>
            <person name="Dockter R.B."/>
            <person name="Fauchery L."/>
            <person name="Guy J."/>
            <person name="Iotti M."/>
            <person name="Le Tacon F."/>
            <person name="Lindquist E.A."/>
            <person name="Lipzen A."/>
            <person name="Malagnac F."/>
            <person name="Mello A."/>
            <person name="Molinier V."/>
            <person name="Miyauchi S."/>
            <person name="Poulain J."/>
            <person name="Riccioni C."/>
            <person name="Rubini A."/>
            <person name="Sitrit Y."/>
            <person name="Splivallo R."/>
            <person name="Traeger S."/>
            <person name="Wang M."/>
            <person name="Zifcakova L."/>
            <person name="Wipf D."/>
            <person name="Zambonelli A."/>
            <person name="Paolocci F."/>
            <person name="Nowrousian M."/>
            <person name="Ottonello S."/>
            <person name="Baldrian P."/>
            <person name="Spatafora J.W."/>
            <person name="Henrissat B."/>
            <person name="Nagy L.G."/>
            <person name="Aury J.M."/>
            <person name="Wincker P."/>
            <person name="Grigoriev I.V."/>
            <person name="Bonfante P."/>
            <person name="Martin F.M."/>
        </authorList>
    </citation>
    <scope>NUCLEOTIDE SEQUENCE [LARGE SCALE GENOMIC DNA]</scope>
    <source>
        <strain evidence="1 2">CCBAS932</strain>
    </source>
</reference>
<evidence type="ECO:0000313" key="2">
    <source>
        <dbReference type="Proteomes" id="UP000277580"/>
    </source>
</evidence>
<organism evidence="1 2">
    <name type="scientific">Morchella conica CCBAS932</name>
    <dbReference type="NCBI Taxonomy" id="1392247"/>
    <lineage>
        <taxon>Eukaryota</taxon>
        <taxon>Fungi</taxon>
        <taxon>Dikarya</taxon>
        <taxon>Ascomycota</taxon>
        <taxon>Pezizomycotina</taxon>
        <taxon>Pezizomycetes</taxon>
        <taxon>Pezizales</taxon>
        <taxon>Morchellaceae</taxon>
        <taxon>Morchella</taxon>
    </lineage>
</organism>
<dbReference type="InParanoid" id="A0A3N4KZ16"/>
<dbReference type="STRING" id="1392247.A0A3N4KZ16"/>
<dbReference type="AlphaFoldDB" id="A0A3N4KZ16"/>
<keyword evidence="2" id="KW-1185">Reference proteome</keyword>
<dbReference type="OrthoDB" id="3937230at2759"/>
<sequence>MGLQMVERGGTKREATEMVEIAPTTFMHRIRGRPSAVKAAHRQQTMKIEEENMLVDRCYFLDKIGFPPAVWRVRELALEILQRRDPRATLGKKWVSEGLYHRHPEMRSVYSRHIEWLRTVRGNDSEIMTKFFDENVFIRRRSSLKIPIILMRLDFLMGCSASEKVVNVVRHPRTGGRLFKNEEGTRELSTVMREYVRTDLI</sequence>
<evidence type="ECO:0008006" key="3">
    <source>
        <dbReference type="Google" id="ProtNLM"/>
    </source>
</evidence>
<evidence type="ECO:0000313" key="1">
    <source>
        <dbReference type="EMBL" id="RPB15814.1"/>
    </source>
</evidence>
<dbReference type="Proteomes" id="UP000277580">
    <property type="component" value="Unassembled WGS sequence"/>
</dbReference>
<proteinExistence type="predicted"/>
<dbReference type="EMBL" id="ML119111">
    <property type="protein sequence ID" value="RPB15814.1"/>
    <property type="molecule type" value="Genomic_DNA"/>
</dbReference>
<name>A0A3N4KZ16_9PEZI</name>
<accession>A0A3N4KZ16</accession>
<gene>
    <name evidence="1" type="ORF">P167DRAFT_379568</name>
</gene>